<dbReference type="CDD" id="cd05233">
    <property type="entry name" value="SDR_c"/>
    <property type="match status" value="1"/>
</dbReference>
<protein>
    <submittedName>
        <fullName evidence="1">SDR family oxidoreductase</fullName>
        <ecNumber evidence="1">1.-.-.-</ecNumber>
    </submittedName>
</protein>
<dbReference type="SUPFAM" id="SSF51735">
    <property type="entry name" value="NAD(P)-binding Rossmann-fold domains"/>
    <property type="match status" value="1"/>
</dbReference>
<proteinExistence type="predicted"/>
<dbReference type="PANTHER" id="PTHR43431">
    <property type="entry name" value="OXIDOREDUCTASE, SHORT CHAIN DEHYDROGENASE/REDUCTASE FAMILY (AFU_ORTHOLOGUE AFUA_5G14000)"/>
    <property type="match status" value="1"/>
</dbReference>
<dbReference type="PANTHER" id="PTHR43431:SF7">
    <property type="entry name" value="OXIDOREDUCTASE, SHORT CHAIN DEHYDROGENASE_REDUCTASE FAMILY (AFU_ORTHOLOGUE AFUA_5G14000)"/>
    <property type="match status" value="1"/>
</dbReference>
<dbReference type="Pfam" id="PF00106">
    <property type="entry name" value="adh_short"/>
    <property type="match status" value="1"/>
</dbReference>
<organism evidence="1 2">
    <name type="scientific">Streptomyces chrestomyceticus</name>
    <dbReference type="NCBI Taxonomy" id="68185"/>
    <lineage>
        <taxon>Bacteria</taxon>
        <taxon>Bacillati</taxon>
        <taxon>Actinomycetota</taxon>
        <taxon>Actinomycetes</taxon>
        <taxon>Kitasatosporales</taxon>
        <taxon>Streptomycetaceae</taxon>
        <taxon>Streptomyces</taxon>
    </lineage>
</organism>
<dbReference type="RefSeq" id="WP_331785795.1">
    <property type="nucleotide sequence ID" value="NZ_JAVFKM010000003.1"/>
</dbReference>
<dbReference type="EMBL" id="JAVFKM010000003">
    <property type="protein sequence ID" value="MEF3113002.1"/>
    <property type="molecule type" value="Genomic_DNA"/>
</dbReference>
<accession>A0ABU7WPD8</accession>
<dbReference type="Gene3D" id="3.40.50.720">
    <property type="entry name" value="NAD(P)-binding Rossmann-like Domain"/>
    <property type="match status" value="1"/>
</dbReference>
<dbReference type="EC" id="1.-.-.-" evidence="1"/>
<keyword evidence="1" id="KW-0560">Oxidoreductase</keyword>
<sequence length="236" mass="24292">MTKTLVVVGAGPGVGMGVARAFGRRGFRVGLIARTKEKLDALVGELTGLGVTAAAFPADIRDRESLTAALSVARSALGPIGVLEFGPSPTGPITHAAQTTVADVTAQYELHVLGAVAAVQHVLPEMRRQGDGALLLTTGVSATVPAPFLANVGMAMAGLRNWALALHAELAPAGLYVGTVTIATAVVPGGEADPDLIGERYYRMYEERDRAEEVIGDPAAFRALVDSGQGPSAVDR</sequence>
<keyword evidence="2" id="KW-1185">Reference proteome</keyword>
<comment type="caution">
    <text evidence="1">The sequence shown here is derived from an EMBL/GenBank/DDBJ whole genome shotgun (WGS) entry which is preliminary data.</text>
</comment>
<name>A0ABU7WPD8_9ACTN</name>
<dbReference type="InterPro" id="IPR002347">
    <property type="entry name" value="SDR_fam"/>
</dbReference>
<dbReference type="GO" id="GO:0016491">
    <property type="term" value="F:oxidoreductase activity"/>
    <property type="evidence" value="ECO:0007669"/>
    <property type="project" value="UniProtKB-KW"/>
</dbReference>
<evidence type="ECO:0000313" key="1">
    <source>
        <dbReference type="EMBL" id="MEF3113002.1"/>
    </source>
</evidence>
<gene>
    <name evidence="1" type="ORF">RB636_07260</name>
</gene>
<dbReference type="Proteomes" id="UP001348265">
    <property type="component" value="Unassembled WGS sequence"/>
</dbReference>
<evidence type="ECO:0000313" key="2">
    <source>
        <dbReference type="Proteomes" id="UP001348265"/>
    </source>
</evidence>
<dbReference type="InterPro" id="IPR036291">
    <property type="entry name" value="NAD(P)-bd_dom_sf"/>
</dbReference>
<reference evidence="1 2" key="1">
    <citation type="submission" date="2023-08" db="EMBL/GenBank/DDBJ databases">
        <authorList>
            <person name="Sharma P."/>
            <person name="Verma V."/>
            <person name="Mohan M.K."/>
            <person name="Dubey A.K."/>
        </authorList>
    </citation>
    <scope>NUCLEOTIDE SEQUENCE [LARGE SCALE GENOMIC DNA]</scope>
    <source>
        <strain evidence="1 2">ADP4</strain>
    </source>
</reference>